<proteinExistence type="predicted"/>
<feature type="compositionally biased region" description="Polar residues" evidence="1">
    <location>
        <begin position="710"/>
        <end position="719"/>
    </location>
</feature>
<dbReference type="EMBL" id="HG793137">
    <property type="protein sequence ID" value="CRL20365.1"/>
    <property type="molecule type" value="Genomic_DNA"/>
</dbReference>
<feature type="region of interest" description="Disordered" evidence="1">
    <location>
        <begin position="775"/>
        <end position="801"/>
    </location>
</feature>
<dbReference type="PANTHER" id="PTHR15715:SF37">
    <property type="entry name" value="LD47843P"/>
    <property type="match status" value="1"/>
</dbReference>
<dbReference type="AlphaFoldDB" id="A0A0G4P227"/>
<evidence type="ECO:0000313" key="3">
    <source>
        <dbReference type="EMBL" id="CRL20365.1"/>
    </source>
</evidence>
<dbReference type="InterPro" id="IPR000253">
    <property type="entry name" value="FHA_dom"/>
</dbReference>
<dbReference type="PANTHER" id="PTHR15715">
    <property type="entry name" value="CENTROSOMAL PROTEIN OF 170 KDA"/>
    <property type="match status" value="1"/>
</dbReference>
<feature type="region of interest" description="Disordered" evidence="1">
    <location>
        <begin position="155"/>
        <end position="185"/>
    </location>
</feature>
<feature type="compositionally biased region" description="Pro residues" evidence="1">
    <location>
        <begin position="234"/>
        <end position="243"/>
    </location>
</feature>
<dbReference type="InterPro" id="IPR008984">
    <property type="entry name" value="SMAD_FHA_dom_sf"/>
</dbReference>
<reference evidence="3 4" key="1">
    <citation type="journal article" date="2014" name="Nat. Commun.">
        <title>Multiple recent horizontal transfers of a large genomic region in cheese making fungi.</title>
        <authorList>
            <person name="Cheeseman K."/>
            <person name="Ropars J."/>
            <person name="Renault P."/>
            <person name="Dupont J."/>
            <person name="Gouzy J."/>
            <person name="Branca A."/>
            <person name="Abraham A.L."/>
            <person name="Ceppi M."/>
            <person name="Conseiller E."/>
            <person name="Debuchy R."/>
            <person name="Malagnac F."/>
            <person name="Goarin A."/>
            <person name="Silar P."/>
            <person name="Lacoste S."/>
            <person name="Sallet E."/>
            <person name="Bensimon A."/>
            <person name="Giraud T."/>
            <person name="Brygoo Y."/>
        </authorList>
    </citation>
    <scope>NUCLEOTIDE SEQUENCE [LARGE SCALE GENOMIC DNA]</scope>
    <source>
        <strain evidence="4">FM 013</strain>
    </source>
</reference>
<gene>
    <name evidence="3" type="ORF">PCAMFM013_S004g000305</name>
</gene>
<evidence type="ECO:0000313" key="4">
    <source>
        <dbReference type="Proteomes" id="UP000053732"/>
    </source>
</evidence>
<dbReference type="STRING" id="1429867.A0A0G4P227"/>
<dbReference type="SUPFAM" id="SSF49879">
    <property type="entry name" value="SMAD/FHA domain"/>
    <property type="match status" value="1"/>
</dbReference>
<dbReference type="Pfam" id="PF00498">
    <property type="entry name" value="FHA"/>
    <property type="match status" value="1"/>
</dbReference>
<protein>
    <submittedName>
        <fullName evidence="3">Tyrosinase</fullName>
    </submittedName>
</protein>
<dbReference type="GO" id="GO:0005737">
    <property type="term" value="C:cytoplasm"/>
    <property type="evidence" value="ECO:0007669"/>
    <property type="project" value="TreeGrafter"/>
</dbReference>
<name>A0A0G4P227_PENC3</name>
<dbReference type="Gene3D" id="2.60.200.20">
    <property type="match status" value="1"/>
</dbReference>
<evidence type="ECO:0000256" key="1">
    <source>
        <dbReference type="SAM" id="MobiDB-lite"/>
    </source>
</evidence>
<dbReference type="Proteomes" id="UP000053732">
    <property type="component" value="Unassembled WGS sequence"/>
</dbReference>
<dbReference type="SMART" id="SM00240">
    <property type="entry name" value="FHA"/>
    <property type="match status" value="1"/>
</dbReference>
<feature type="region of interest" description="Disordered" evidence="1">
    <location>
        <begin position="222"/>
        <end position="287"/>
    </location>
</feature>
<keyword evidence="4" id="KW-1185">Reference proteome</keyword>
<feature type="region of interest" description="Disordered" evidence="1">
    <location>
        <begin position="534"/>
        <end position="573"/>
    </location>
</feature>
<feature type="compositionally biased region" description="Acidic residues" evidence="1">
    <location>
        <begin position="160"/>
        <end position="177"/>
    </location>
</feature>
<dbReference type="PROSITE" id="PS50006">
    <property type="entry name" value="FHA_DOMAIN"/>
    <property type="match status" value="1"/>
</dbReference>
<feature type="compositionally biased region" description="Acidic residues" evidence="1">
    <location>
        <begin position="534"/>
        <end position="552"/>
    </location>
</feature>
<evidence type="ECO:0000259" key="2">
    <source>
        <dbReference type="PROSITE" id="PS50006"/>
    </source>
</evidence>
<organism evidence="3 4">
    <name type="scientific">Penicillium camemberti (strain FM 013)</name>
    <dbReference type="NCBI Taxonomy" id="1429867"/>
    <lineage>
        <taxon>Eukaryota</taxon>
        <taxon>Fungi</taxon>
        <taxon>Dikarya</taxon>
        <taxon>Ascomycota</taxon>
        <taxon>Pezizomycotina</taxon>
        <taxon>Eurotiomycetes</taxon>
        <taxon>Eurotiomycetidae</taxon>
        <taxon>Eurotiales</taxon>
        <taxon>Aspergillaceae</taxon>
        <taxon>Penicillium</taxon>
    </lineage>
</organism>
<sequence>MSGPRATVTLVPLFKDTHPLRTLTITDPDKTVAIGRASKRETRKRSPAAENAWFESRVMSRDHAFLNIPPDQNMVFITDCGSTHGTYLNDAKLVTDMDTPLSSGDIIRFGVDVDRGQEVFEAIEVRCKVQWLKPQHVAIPDDGIAITVDPSLSTNSFSVPEDDSDVEAADIPSDDSSQESVARSWETTVLQPVDTSLVSPVPSVQCDEHAKGEPELHWGSLSSTEESMTKAVPGPTPLVPDLPSPLSDTKTISDTKLSPAKPVSDAKMSPAKPASTELPSAQPPHEADSLPAVCYQKVPEVQYSDWTMMRPMFMRLADMAWGESNIIPDVDHDRRIIHAARRCSLSKDSYWVDDSLSFKPCIGTEVCWEPDSEESDTSFHRMPGSLLRYWSVDKRRYWIIYEDEDGQDMNNWWWIVEKPEELLSEELKEELETESEVDDCHKCWVVRAWEPQMIGDRWCEVTPYWDPKFYHEHMLSDDESIDSDEVAQGSEGYGSESGGLSDSISENYGGYPYETYDSESIHGADYEVSVQAFDEDDEEEDNEVSDESENDSDCSSGDERLENRISQNPDLRPLLDPEYLKELGRANPTDAIEVYKHLPEETDTGPLCREALGGQSVNPAQIESNPLLIPIPAFGMTNPGARFPTYAVSGELPRSCQNKYPPMQRKIESTVGVPSLSHEFENRYHDGPFSTSASVEDAFVPSLITSRTSNLKRTATEMQSSSPEPSSPEPSFSQDAQRLPVEPASQPDLNPNTIPSEAKDAISSALAENVSAFAENSNANAENERPAKRIKSNHPTSKSLASHATTAVVSALLGGLGTIAVLAALPNEYFQ</sequence>
<feature type="region of interest" description="Disordered" evidence="1">
    <location>
        <begin position="710"/>
        <end position="756"/>
    </location>
</feature>
<feature type="region of interest" description="Disordered" evidence="1">
    <location>
        <begin position="480"/>
        <end position="516"/>
    </location>
</feature>
<feature type="domain" description="FHA" evidence="2">
    <location>
        <begin position="32"/>
        <end position="93"/>
    </location>
</feature>
<accession>A0A0G4P227</accession>
<dbReference type="InterPro" id="IPR051176">
    <property type="entry name" value="Cent_Immune-Sig_Mod"/>
</dbReference>